<dbReference type="HAMAP" id="MF_00230">
    <property type="entry name" value="CobT"/>
    <property type="match status" value="1"/>
</dbReference>
<name>A0A4V2F141_9BACT</name>
<dbReference type="RefSeq" id="WP_130542741.1">
    <property type="nucleotide sequence ID" value="NZ_CP042431.1"/>
</dbReference>
<evidence type="ECO:0000256" key="2">
    <source>
        <dbReference type="ARBA" id="ARBA00007110"/>
    </source>
</evidence>
<dbReference type="InterPro" id="IPR023195">
    <property type="entry name" value="Nict_dMeBzImd_PRibTrfase_N"/>
</dbReference>
<evidence type="ECO:0000256" key="1">
    <source>
        <dbReference type="ARBA" id="ARBA00005049"/>
    </source>
</evidence>
<dbReference type="InterPro" id="IPR003200">
    <property type="entry name" value="Nict_dMeBzImd_PRibTrfase"/>
</dbReference>
<keyword evidence="7 10" id="KW-0808">Transferase</keyword>
<dbReference type="NCBIfam" id="NF000996">
    <property type="entry name" value="PRK00105.1"/>
    <property type="match status" value="1"/>
</dbReference>
<dbReference type="OrthoDB" id="9781491at2"/>
<evidence type="ECO:0000256" key="8">
    <source>
        <dbReference type="ARBA" id="ARBA00030686"/>
    </source>
</evidence>
<dbReference type="NCBIfam" id="TIGR03160">
    <property type="entry name" value="cobT_DBIPRT"/>
    <property type="match status" value="1"/>
</dbReference>
<dbReference type="UniPathway" id="UPA00061">
    <property type="reaction ID" value="UER00516"/>
</dbReference>
<dbReference type="GO" id="GO:0008939">
    <property type="term" value="F:nicotinate-nucleotide-dimethylbenzimidazole phosphoribosyltransferase activity"/>
    <property type="evidence" value="ECO:0007669"/>
    <property type="project" value="UniProtKB-UniRule"/>
</dbReference>
<dbReference type="PANTHER" id="PTHR43463:SF1">
    <property type="entry name" value="NICOTINATE-NUCLEOTIDE--DIMETHYLBENZIMIDAZOLE PHOSPHORIBOSYLTRANSFERASE"/>
    <property type="match status" value="1"/>
</dbReference>
<organism evidence="11 12">
    <name type="scientific">Pseudobacter ginsenosidimutans</name>
    <dbReference type="NCBI Taxonomy" id="661488"/>
    <lineage>
        <taxon>Bacteria</taxon>
        <taxon>Pseudomonadati</taxon>
        <taxon>Bacteroidota</taxon>
        <taxon>Chitinophagia</taxon>
        <taxon>Chitinophagales</taxon>
        <taxon>Chitinophagaceae</taxon>
        <taxon>Pseudobacter</taxon>
    </lineage>
</organism>
<keyword evidence="12" id="KW-1185">Reference proteome</keyword>
<evidence type="ECO:0000256" key="6">
    <source>
        <dbReference type="ARBA" id="ARBA00022676"/>
    </source>
</evidence>
<comment type="pathway">
    <text evidence="1 10">Nucleoside biosynthesis; alpha-ribazole biosynthesis; alpha-ribazole from 5,6-dimethylbenzimidazole: step 1/2.</text>
</comment>
<evidence type="ECO:0000313" key="11">
    <source>
        <dbReference type="EMBL" id="RZS72311.1"/>
    </source>
</evidence>
<protein>
    <recommendedName>
        <fullName evidence="4 10">Nicotinate-nucleotide--dimethylbenzimidazole phosphoribosyltransferase</fullName>
        <shortName evidence="10">NN:DBI PRT</shortName>
        <ecNumber evidence="3 10">2.4.2.21</ecNumber>
    </recommendedName>
    <alternativeName>
        <fullName evidence="8 10">N(1)-alpha-phosphoribosyltransferase</fullName>
    </alternativeName>
</protein>
<dbReference type="SUPFAM" id="SSF52733">
    <property type="entry name" value="Nicotinate mononucleotide:5,6-dimethylbenzimidazole phosphoribosyltransferase (CobT)"/>
    <property type="match status" value="1"/>
</dbReference>
<evidence type="ECO:0000256" key="5">
    <source>
        <dbReference type="ARBA" id="ARBA00022573"/>
    </source>
</evidence>
<dbReference type="AlphaFoldDB" id="A0A4V2F141"/>
<dbReference type="PANTHER" id="PTHR43463">
    <property type="entry name" value="NICOTINATE-NUCLEOTIDE--DIMETHYLBENZIMIDAZOLE PHOSPHORIBOSYLTRANSFERASE"/>
    <property type="match status" value="1"/>
</dbReference>
<dbReference type="Gene3D" id="3.40.50.10210">
    <property type="match status" value="1"/>
</dbReference>
<evidence type="ECO:0000256" key="3">
    <source>
        <dbReference type="ARBA" id="ARBA00011991"/>
    </source>
</evidence>
<accession>A0A4V2F141</accession>
<dbReference type="GO" id="GO:0009236">
    <property type="term" value="P:cobalamin biosynthetic process"/>
    <property type="evidence" value="ECO:0007669"/>
    <property type="project" value="UniProtKB-UniRule"/>
</dbReference>
<reference evidence="11 12" key="1">
    <citation type="submission" date="2019-02" db="EMBL/GenBank/DDBJ databases">
        <title>Genomic Encyclopedia of Type Strains, Phase IV (KMG-IV): sequencing the most valuable type-strain genomes for metagenomic binning, comparative biology and taxonomic classification.</title>
        <authorList>
            <person name="Goeker M."/>
        </authorList>
    </citation>
    <scope>NUCLEOTIDE SEQUENCE [LARGE SCALE GENOMIC DNA]</scope>
    <source>
        <strain evidence="11 12">DSM 18116</strain>
    </source>
</reference>
<dbReference type="Pfam" id="PF02277">
    <property type="entry name" value="DBI_PRT"/>
    <property type="match status" value="1"/>
</dbReference>
<proteinExistence type="inferred from homology"/>
<dbReference type="EC" id="2.4.2.21" evidence="3 10"/>
<gene>
    <name evidence="10" type="primary">cobT</name>
    <name evidence="11" type="ORF">EV199_4230</name>
</gene>
<comment type="catalytic activity">
    <reaction evidence="9 10">
        <text>5,6-dimethylbenzimidazole + nicotinate beta-D-ribonucleotide = alpha-ribazole 5'-phosphate + nicotinate + H(+)</text>
        <dbReference type="Rhea" id="RHEA:11196"/>
        <dbReference type="ChEBI" id="CHEBI:15378"/>
        <dbReference type="ChEBI" id="CHEBI:15890"/>
        <dbReference type="ChEBI" id="CHEBI:32544"/>
        <dbReference type="ChEBI" id="CHEBI:57502"/>
        <dbReference type="ChEBI" id="CHEBI:57918"/>
        <dbReference type="EC" id="2.4.2.21"/>
    </reaction>
</comment>
<dbReference type="Gene3D" id="1.10.1610.10">
    <property type="match status" value="1"/>
</dbReference>
<dbReference type="InterPro" id="IPR017846">
    <property type="entry name" value="Nict_dMeBzImd_PRibTrfase_bact"/>
</dbReference>
<dbReference type="EMBL" id="SGXA01000002">
    <property type="protein sequence ID" value="RZS72311.1"/>
    <property type="molecule type" value="Genomic_DNA"/>
</dbReference>
<evidence type="ECO:0000256" key="7">
    <source>
        <dbReference type="ARBA" id="ARBA00022679"/>
    </source>
</evidence>
<keyword evidence="5 10" id="KW-0169">Cobalamin biosynthesis</keyword>
<comment type="similarity">
    <text evidence="2 10">Belongs to the CobT family.</text>
</comment>
<keyword evidence="6 10" id="KW-0328">Glycosyltransferase</keyword>
<dbReference type="FunFam" id="3.40.50.10210:FF:000001">
    <property type="entry name" value="Nicotinate-nucleotide--dimethylbenzimidazole phosphoribosyltransferase"/>
    <property type="match status" value="1"/>
</dbReference>
<evidence type="ECO:0000313" key="12">
    <source>
        <dbReference type="Proteomes" id="UP000293874"/>
    </source>
</evidence>
<feature type="active site" description="Proton acceptor" evidence="10">
    <location>
        <position position="315"/>
    </location>
</feature>
<evidence type="ECO:0000256" key="9">
    <source>
        <dbReference type="ARBA" id="ARBA00047340"/>
    </source>
</evidence>
<comment type="caution">
    <text evidence="11">The sequence shown here is derived from an EMBL/GenBank/DDBJ whole genome shotgun (WGS) entry which is preliminary data.</text>
</comment>
<comment type="function">
    <text evidence="10">Catalyzes the synthesis of alpha-ribazole-5'-phosphate from nicotinate mononucleotide (NAMN) and 5,6-dimethylbenzimidazole (DMB).</text>
</comment>
<dbReference type="InterPro" id="IPR036087">
    <property type="entry name" value="Nict_dMeBzImd_PRibTrfase_sf"/>
</dbReference>
<evidence type="ECO:0000256" key="10">
    <source>
        <dbReference type="HAMAP-Rule" id="MF_00230"/>
    </source>
</evidence>
<evidence type="ECO:0000256" key="4">
    <source>
        <dbReference type="ARBA" id="ARBA00015486"/>
    </source>
</evidence>
<dbReference type="CDD" id="cd02439">
    <property type="entry name" value="DMB-PRT_CobT"/>
    <property type="match status" value="1"/>
</dbReference>
<sequence>MSNQLNQLRQQLQFAIDNKTKPPGSLGLLETIALQAGLIQQSLRPSVQDPQIVVFAGDHGIAKTGLVNPFPQEVTAQMVMNFLRGGAAINVFTRLHNIGLTVVDAGVNNENWDELFVSDHFINAKIARGTANYLESDAISESAVVAAIEAGRSIITNLALQGCNTIGFGEMGIGNTSSAALIMSAITGIPVVDCVGRGTGVNDDQLKVKIETLQKVFQFHKLELYSKNPISLLGKVGGYEIAMMTGAFLAAAEHHMIIVVDGFITTAALLLAQQMEPGVKDYCLFAHTSQEQGHEAMLRYLDAQPILHLSMRLGEGTGAALAIPLIRSAVAFLNEMASFDTAGVSNSTESTTSRPKA</sequence>
<dbReference type="Proteomes" id="UP000293874">
    <property type="component" value="Unassembled WGS sequence"/>
</dbReference>